<feature type="region of interest" description="Disordered" evidence="1">
    <location>
        <begin position="1"/>
        <end position="150"/>
    </location>
</feature>
<protein>
    <submittedName>
        <fullName evidence="2">Uncharacterized protein</fullName>
    </submittedName>
</protein>
<feature type="compositionally biased region" description="Polar residues" evidence="1">
    <location>
        <begin position="24"/>
        <end position="35"/>
    </location>
</feature>
<proteinExistence type="predicted"/>
<organism evidence="2 3">
    <name type="scientific">Ameca splendens</name>
    <dbReference type="NCBI Taxonomy" id="208324"/>
    <lineage>
        <taxon>Eukaryota</taxon>
        <taxon>Metazoa</taxon>
        <taxon>Chordata</taxon>
        <taxon>Craniata</taxon>
        <taxon>Vertebrata</taxon>
        <taxon>Euteleostomi</taxon>
        <taxon>Actinopterygii</taxon>
        <taxon>Neopterygii</taxon>
        <taxon>Teleostei</taxon>
        <taxon>Neoteleostei</taxon>
        <taxon>Acanthomorphata</taxon>
        <taxon>Ovalentaria</taxon>
        <taxon>Atherinomorphae</taxon>
        <taxon>Cyprinodontiformes</taxon>
        <taxon>Goodeidae</taxon>
        <taxon>Ameca</taxon>
    </lineage>
</organism>
<keyword evidence="3" id="KW-1185">Reference proteome</keyword>
<sequence>MGTLQQESFIPKRPTKQHPHSTRSTHSPAPSTPTVSHPHHTACRDSKARAPHNAVHAPAHRHNRADTVEHRAHNGAPTPRRGPHTMLSTPLPTGTTGQTPSSTELTTEPPPQDGTNSPAKRSLASGKHSRPASPILPPQPHRHTTSLPLK</sequence>
<reference evidence="2 3" key="1">
    <citation type="submission" date="2021-06" db="EMBL/GenBank/DDBJ databases">
        <authorList>
            <person name="Palmer J.M."/>
        </authorList>
    </citation>
    <scope>NUCLEOTIDE SEQUENCE [LARGE SCALE GENOMIC DNA]</scope>
    <source>
        <strain evidence="2 3">AS_MEX2019</strain>
        <tissue evidence="2">Muscle</tissue>
    </source>
</reference>
<evidence type="ECO:0000313" key="3">
    <source>
        <dbReference type="Proteomes" id="UP001469553"/>
    </source>
</evidence>
<dbReference type="EMBL" id="JAHRIP010009867">
    <property type="protein sequence ID" value="MEQ2283183.1"/>
    <property type="molecule type" value="Genomic_DNA"/>
</dbReference>
<gene>
    <name evidence="2" type="ORF">AMECASPLE_008619</name>
</gene>
<feature type="compositionally biased region" description="Basic residues" evidence="1">
    <location>
        <begin position="13"/>
        <end position="23"/>
    </location>
</feature>
<comment type="caution">
    <text evidence="2">The sequence shown here is derived from an EMBL/GenBank/DDBJ whole genome shotgun (WGS) entry which is preliminary data.</text>
</comment>
<evidence type="ECO:0000313" key="2">
    <source>
        <dbReference type="EMBL" id="MEQ2283183.1"/>
    </source>
</evidence>
<name>A0ABV0XNX6_9TELE</name>
<accession>A0ABV0XNX6</accession>
<feature type="compositionally biased region" description="Low complexity" evidence="1">
    <location>
        <begin position="85"/>
        <end position="107"/>
    </location>
</feature>
<evidence type="ECO:0000256" key="1">
    <source>
        <dbReference type="SAM" id="MobiDB-lite"/>
    </source>
</evidence>
<dbReference type="Proteomes" id="UP001469553">
    <property type="component" value="Unassembled WGS sequence"/>
</dbReference>